<evidence type="ECO:0000256" key="1">
    <source>
        <dbReference type="ARBA" id="ARBA00004613"/>
    </source>
</evidence>
<dbReference type="InterPro" id="IPR027268">
    <property type="entry name" value="Peptidase_M4/M1_CTD_sf"/>
</dbReference>
<dbReference type="PANTHER" id="PTHR33478">
    <property type="entry name" value="EXTRACELLULAR METALLOPROTEINASE MEP"/>
    <property type="match status" value="1"/>
</dbReference>
<keyword evidence="4 12" id="KW-0645">Protease</keyword>
<dbReference type="Pfam" id="PF02128">
    <property type="entry name" value="Peptidase_M36"/>
    <property type="match status" value="1"/>
</dbReference>
<feature type="active site" evidence="10">
    <location>
        <position position="408"/>
    </location>
</feature>
<keyword evidence="12" id="KW-0732">Signal</keyword>
<comment type="similarity">
    <text evidence="2 12">Belongs to the peptidase M36 family.</text>
</comment>
<dbReference type="GO" id="GO:0006508">
    <property type="term" value="P:proteolysis"/>
    <property type="evidence" value="ECO:0007669"/>
    <property type="project" value="UniProtKB-KW"/>
</dbReference>
<accession>A0A8S0WBN8</accession>
<dbReference type="InterPro" id="IPR001842">
    <property type="entry name" value="Peptidase_M36"/>
</dbReference>
<evidence type="ECO:0000313" key="13">
    <source>
        <dbReference type="EMBL" id="CAA7257430.1"/>
    </source>
</evidence>
<dbReference type="OrthoDB" id="3227768at2759"/>
<keyword evidence="9 12" id="KW-0865">Zymogen</keyword>
<proteinExistence type="inferred from homology"/>
<dbReference type="InterPro" id="IPR050371">
    <property type="entry name" value="Fungal_virulence_M36"/>
</dbReference>
<dbReference type="CDD" id="cd09596">
    <property type="entry name" value="M36"/>
    <property type="match status" value="1"/>
</dbReference>
<keyword evidence="3 12" id="KW-0964">Secreted</keyword>
<comment type="cofactor">
    <cofactor evidence="11">
        <name>Zn(2+)</name>
        <dbReference type="ChEBI" id="CHEBI:29105"/>
    </cofactor>
    <text evidence="11">Binds 1 zinc ion per subunit.</text>
</comment>
<feature type="chain" id="PRO_5035959381" description="Extracellular metalloproteinase" evidence="12">
    <location>
        <begin position="26"/>
        <end position="605"/>
    </location>
</feature>
<comment type="subcellular location">
    <subcellularLocation>
        <location evidence="1 12">Secreted</location>
    </subcellularLocation>
</comment>
<evidence type="ECO:0000256" key="10">
    <source>
        <dbReference type="PIRSR" id="PIRSR601842-1"/>
    </source>
</evidence>
<evidence type="ECO:0000256" key="5">
    <source>
        <dbReference type="ARBA" id="ARBA00022723"/>
    </source>
</evidence>
<dbReference type="Proteomes" id="UP000467700">
    <property type="component" value="Unassembled WGS sequence"/>
</dbReference>
<feature type="binding site" evidence="11">
    <location>
        <position position="228"/>
    </location>
    <ligand>
        <name>Zn(2+)</name>
        <dbReference type="ChEBI" id="CHEBI:29105"/>
        <note>catalytic</note>
    </ligand>
</feature>
<organism evidence="13 14">
    <name type="scientific">Cyclocybe aegerita</name>
    <name type="common">Black poplar mushroom</name>
    <name type="synonym">Agrocybe aegerita</name>
    <dbReference type="NCBI Taxonomy" id="1973307"/>
    <lineage>
        <taxon>Eukaryota</taxon>
        <taxon>Fungi</taxon>
        <taxon>Dikarya</taxon>
        <taxon>Basidiomycota</taxon>
        <taxon>Agaricomycotina</taxon>
        <taxon>Agaricomycetes</taxon>
        <taxon>Agaricomycetidae</taxon>
        <taxon>Agaricales</taxon>
        <taxon>Agaricineae</taxon>
        <taxon>Bolbitiaceae</taxon>
        <taxon>Cyclocybe</taxon>
    </lineage>
</organism>
<evidence type="ECO:0000256" key="3">
    <source>
        <dbReference type="ARBA" id="ARBA00022525"/>
    </source>
</evidence>
<evidence type="ECO:0000256" key="12">
    <source>
        <dbReference type="RuleBase" id="RU364017"/>
    </source>
</evidence>
<dbReference type="AlphaFoldDB" id="A0A8S0WBN8"/>
<name>A0A8S0WBN8_CYCAE</name>
<keyword evidence="7 11" id="KW-0862">Zinc</keyword>
<keyword evidence="8 12" id="KW-0482">Metalloprotease</keyword>
<evidence type="ECO:0000256" key="2">
    <source>
        <dbReference type="ARBA" id="ARBA00006006"/>
    </source>
</evidence>
<protein>
    <recommendedName>
        <fullName evidence="12">Extracellular metalloproteinase</fullName>
        <ecNumber evidence="12">3.4.24.-</ecNumber>
    </recommendedName>
    <alternativeName>
        <fullName evidence="12">Fungalysin</fullName>
    </alternativeName>
</protein>
<comment type="caution">
    <text evidence="13">The sequence shown here is derived from an EMBL/GenBank/DDBJ whole genome shotgun (WGS) entry which is preliminary data.</text>
</comment>
<feature type="binding site" evidence="11">
    <location>
        <position position="407"/>
    </location>
    <ligand>
        <name>Zn(2+)</name>
        <dbReference type="ChEBI" id="CHEBI:29105"/>
        <note>catalytic</note>
    </ligand>
</feature>
<keyword evidence="14" id="KW-1185">Reference proteome</keyword>
<reference evidence="13 14" key="1">
    <citation type="submission" date="2020-01" db="EMBL/GenBank/DDBJ databases">
        <authorList>
            <person name="Gupta K D."/>
        </authorList>
    </citation>
    <scope>NUCLEOTIDE SEQUENCE [LARGE SCALE GENOMIC DNA]</scope>
</reference>
<evidence type="ECO:0000256" key="4">
    <source>
        <dbReference type="ARBA" id="ARBA00022670"/>
    </source>
</evidence>
<dbReference type="EMBL" id="CACVBS010000001">
    <property type="protein sequence ID" value="CAA7257430.1"/>
    <property type="molecule type" value="Genomic_DNA"/>
</dbReference>
<evidence type="ECO:0000256" key="8">
    <source>
        <dbReference type="ARBA" id="ARBA00023049"/>
    </source>
</evidence>
<dbReference type="EC" id="3.4.24.-" evidence="12"/>
<evidence type="ECO:0000256" key="6">
    <source>
        <dbReference type="ARBA" id="ARBA00022801"/>
    </source>
</evidence>
<keyword evidence="5 11" id="KW-0479">Metal-binding</keyword>
<evidence type="ECO:0000256" key="11">
    <source>
        <dbReference type="PIRSR" id="PIRSR601842-2"/>
    </source>
</evidence>
<keyword evidence="6 12" id="KW-0378">Hydrolase</keyword>
<dbReference type="GO" id="GO:0005615">
    <property type="term" value="C:extracellular space"/>
    <property type="evidence" value="ECO:0007669"/>
    <property type="project" value="InterPro"/>
</dbReference>
<dbReference type="Gene3D" id="1.10.390.10">
    <property type="entry name" value="Neutral Protease Domain 2"/>
    <property type="match status" value="1"/>
</dbReference>
<sequence>MAFPHIPTLFFSLFIALVLVSSVAAIPYPPTSKHATHRRRVIGGRRLESYHPRSTFKTFGTNGASFTSDQPLSKLSIEASARTYMSSLGVDTAGLLYQSGFSSGQTRYAYLKQSLNGTPISNAVANVAFKGDKVVSYGSSFLDLTSARIPSATPTINLEDVLPQIQADFKATKPADSEPTLEYLVKSDGSLALTYVVQLRNILAGAAYEVFVDAKSGEVVSVTDFVAHATYTVVPIDKASIADGLETVTDPEDTTVSPLGWHTFDGEITNTTVGNNLIAFSIRNGSIELQESTNLTFTEKYDDTLAPNTTANGNAARANAFYVLNLVHDIVYRYGFTEEAFNFQQDNFGKGGVGNDSVQVFVQDSSGFNNAFFATPPDGESGMCSMFIWDLTEPNRDGAMQNDILIHEMTHGITNRMTGGGTARCLQTVESGGLGEGWSDALAGWMQQSAPTTKDITLASYVSDRPKGIRRFPYSVNATTNPLRYSNLKQDTEVHRIGEVWANMLHNVYASLVDEFDYSTERFTNPDCSSGNVVFLRLFIDALAIQPCNPTFVQARDAWIQADANRYDGKHRCTVLKAFASRGLGADAGPEFDDDETVPDDCSDS</sequence>
<dbReference type="PANTHER" id="PTHR33478:SF1">
    <property type="entry name" value="EXTRACELLULAR METALLOPROTEINASE MEP"/>
    <property type="match status" value="1"/>
</dbReference>
<feature type="binding site" evidence="11">
    <location>
        <position position="436"/>
    </location>
    <ligand>
        <name>Zn(2+)</name>
        <dbReference type="ChEBI" id="CHEBI:29105"/>
        <note>catalytic</note>
    </ligand>
</feature>
<dbReference type="SUPFAM" id="SSF55486">
    <property type="entry name" value="Metalloproteases ('zincins'), catalytic domain"/>
    <property type="match status" value="1"/>
</dbReference>
<feature type="signal peptide" evidence="12">
    <location>
        <begin position="1"/>
        <end position="25"/>
    </location>
</feature>
<gene>
    <name evidence="13" type="ORF">AAE3_LOCUS758</name>
</gene>
<evidence type="ECO:0000256" key="9">
    <source>
        <dbReference type="ARBA" id="ARBA00023145"/>
    </source>
</evidence>
<dbReference type="GO" id="GO:0004222">
    <property type="term" value="F:metalloendopeptidase activity"/>
    <property type="evidence" value="ECO:0007669"/>
    <property type="project" value="InterPro"/>
</dbReference>
<evidence type="ECO:0000313" key="14">
    <source>
        <dbReference type="Proteomes" id="UP000467700"/>
    </source>
</evidence>
<feature type="binding site" evidence="11">
    <location>
        <position position="411"/>
    </location>
    <ligand>
        <name>Zn(2+)</name>
        <dbReference type="ChEBI" id="CHEBI:29105"/>
        <note>catalytic</note>
    </ligand>
</feature>
<dbReference type="Gene3D" id="3.10.170.10">
    <property type="match status" value="1"/>
</dbReference>
<dbReference type="GO" id="GO:0008270">
    <property type="term" value="F:zinc ion binding"/>
    <property type="evidence" value="ECO:0007669"/>
    <property type="project" value="InterPro"/>
</dbReference>
<evidence type="ECO:0000256" key="7">
    <source>
        <dbReference type="ARBA" id="ARBA00022833"/>
    </source>
</evidence>